<evidence type="ECO:0000313" key="3">
    <source>
        <dbReference type="Proteomes" id="UP000324611"/>
    </source>
</evidence>
<evidence type="ECO:0000313" key="2">
    <source>
        <dbReference type="EMBL" id="KAA2243066.1"/>
    </source>
</evidence>
<organism evidence="2 3">
    <name type="scientific">Chitinophaga agrisoli</name>
    <dbReference type="NCBI Taxonomy" id="2607653"/>
    <lineage>
        <taxon>Bacteria</taxon>
        <taxon>Pseudomonadati</taxon>
        <taxon>Bacteroidota</taxon>
        <taxon>Chitinophagia</taxon>
        <taxon>Chitinophagales</taxon>
        <taxon>Chitinophagaceae</taxon>
        <taxon>Chitinophaga</taxon>
    </lineage>
</organism>
<keyword evidence="1" id="KW-0812">Transmembrane</keyword>
<keyword evidence="1" id="KW-1133">Transmembrane helix</keyword>
<keyword evidence="1" id="KW-0472">Membrane</keyword>
<dbReference type="AlphaFoldDB" id="A0A5B2VY32"/>
<proteinExistence type="predicted"/>
<feature type="transmembrane region" description="Helical" evidence="1">
    <location>
        <begin position="76"/>
        <end position="93"/>
    </location>
</feature>
<dbReference type="RefSeq" id="WP_149837941.1">
    <property type="nucleotide sequence ID" value="NZ_VUOC01000002.1"/>
</dbReference>
<comment type="caution">
    <text evidence="2">The sequence shown here is derived from an EMBL/GenBank/DDBJ whole genome shotgun (WGS) entry which is preliminary data.</text>
</comment>
<feature type="transmembrane region" description="Helical" evidence="1">
    <location>
        <begin position="20"/>
        <end position="38"/>
    </location>
</feature>
<gene>
    <name evidence="2" type="ORF">F0L74_11145</name>
</gene>
<sequence>MYKLKILHPNTVTRLRLQPVMHGLAGILFLFNAIGTYNSPKPNWAVVIYFIVVGLASLVFPFIMRRFQHFSGANSVMRLVQVFVCFTGFLYFLTHMQPLIAVLHLIIGLGLVYIGWAEYRIFQPVYVGLDNMGVQLPTTFSQRNIGWNQLNNVILRNDLLTIDFKNNKILQLDILDNISDVKMGEINAFCKHRLGN</sequence>
<reference evidence="2 3" key="1">
    <citation type="submission" date="2019-09" db="EMBL/GenBank/DDBJ databases">
        <title>Chitinophaga ginsengihumi sp. nov., isolated from soil of ginseng rhizosphere.</title>
        <authorList>
            <person name="Lee J."/>
        </authorList>
    </citation>
    <scope>NUCLEOTIDE SEQUENCE [LARGE SCALE GENOMIC DNA]</scope>
    <source>
        <strain evidence="2 3">BN140078</strain>
    </source>
</reference>
<reference evidence="2 3" key="2">
    <citation type="submission" date="2019-09" db="EMBL/GenBank/DDBJ databases">
        <authorList>
            <person name="Jin C."/>
        </authorList>
    </citation>
    <scope>NUCLEOTIDE SEQUENCE [LARGE SCALE GENOMIC DNA]</scope>
    <source>
        <strain evidence="2 3">BN140078</strain>
    </source>
</reference>
<dbReference type="Proteomes" id="UP000324611">
    <property type="component" value="Unassembled WGS sequence"/>
</dbReference>
<protein>
    <submittedName>
        <fullName evidence="2">Uncharacterized protein</fullName>
    </submittedName>
</protein>
<keyword evidence="3" id="KW-1185">Reference proteome</keyword>
<evidence type="ECO:0000256" key="1">
    <source>
        <dbReference type="SAM" id="Phobius"/>
    </source>
</evidence>
<feature type="transmembrane region" description="Helical" evidence="1">
    <location>
        <begin position="99"/>
        <end position="116"/>
    </location>
</feature>
<dbReference type="EMBL" id="VUOC01000002">
    <property type="protein sequence ID" value="KAA2243066.1"/>
    <property type="molecule type" value="Genomic_DNA"/>
</dbReference>
<feature type="transmembrane region" description="Helical" evidence="1">
    <location>
        <begin position="44"/>
        <end position="64"/>
    </location>
</feature>
<name>A0A5B2VY32_9BACT</name>
<accession>A0A5B2VY32</accession>